<evidence type="ECO:0000313" key="8">
    <source>
        <dbReference type="Proteomes" id="UP001145069"/>
    </source>
</evidence>
<dbReference type="InterPro" id="IPR001029">
    <property type="entry name" value="Flagellin_N"/>
</dbReference>
<comment type="subcellular location">
    <subcellularLocation>
        <location evidence="4">Secreted</location>
    </subcellularLocation>
    <subcellularLocation>
        <location evidence="4">Bacterial flagellum</location>
    </subcellularLocation>
</comment>
<comment type="function">
    <text evidence="4">Flagellin is the subunit protein which polymerizes to form the filaments of bacterial flagella.</text>
</comment>
<dbReference type="AlphaFoldDB" id="A0A9X3WF17"/>
<proteinExistence type="inferred from homology"/>
<dbReference type="InterPro" id="IPR046358">
    <property type="entry name" value="Flagellin_C"/>
</dbReference>
<dbReference type="Gene3D" id="3.30.70.2120">
    <property type="match status" value="1"/>
</dbReference>
<dbReference type="PANTHER" id="PTHR42792:SF2">
    <property type="entry name" value="FLAGELLIN"/>
    <property type="match status" value="1"/>
</dbReference>
<dbReference type="Pfam" id="PF00700">
    <property type="entry name" value="Flagellin_C"/>
    <property type="match status" value="1"/>
</dbReference>
<dbReference type="GO" id="GO:0005198">
    <property type="term" value="F:structural molecule activity"/>
    <property type="evidence" value="ECO:0007669"/>
    <property type="project" value="UniProtKB-UniRule"/>
</dbReference>
<keyword evidence="8" id="KW-1185">Reference proteome</keyword>
<evidence type="ECO:0000259" key="6">
    <source>
        <dbReference type="Pfam" id="PF00700"/>
    </source>
</evidence>
<dbReference type="GO" id="GO:0005576">
    <property type="term" value="C:extracellular region"/>
    <property type="evidence" value="ECO:0007669"/>
    <property type="project" value="UniProtKB-SubCell"/>
</dbReference>
<dbReference type="RefSeq" id="WP_272447686.1">
    <property type="nucleotide sequence ID" value="NZ_JAMQKC010000035.1"/>
</dbReference>
<reference evidence="7" key="1">
    <citation type="submission" date="2022-06" db="EMBL/GenBank/DDBJ databases">
        <title>Aquibacillus sp. a new bacterium isolated from soil saline samples.</title>
        <authorList>
            <person name="Galisteo C."/>
            <person name="De La Haba R."/>
            <person name="Sanchez-Porro C."/>
            <person name="Ventosa A."/>
        </authorList>
    </citation>
    <scope>NUCLEOTIDE SEQUENCE</scope>
    <source>
        <strain evidence="7">3ASR75-54</strain>
    </source>
</reference>
<evidence type="ECO:0000256" key="2">
    <source>
        <dbReference type="ARBA" id="ARBA00020110"/>
    </source>
</evidence>
<dbReference type="GO" id="GO:0009288">
    <property type="term" value="C:bacterial-type flagellum"/>
    <property type="evidence" value="ECO:0007669"/>
    <property type="project" value="UniProtKB-SubCell"/>
</dbReference>
<dbReference type="EMBL" id="JAMQKC010000035">
    <property type="protein sequence ID" value="MDC3418617.1"/>
    <property type="molecule type" value="Genomic_DNA"/>
</dbReference>
<feature type="domain" description="Flagellin N-terminal" evidence="5">
    <location>
        <begin position="3"/>
        <end position="139"/>
    </location>
</feature>
<organism evidence="7 8">
    <name type="scientific">Aquibacillus salsiterrae</name>
    <dbReference type="NCBI Taxonomy" id="2950439"/>
    <lineage>
        <taxon>Bacteria</taxon>
        <taxon>Bacillati</taxon>
        <taxon>Bacillota</taxon>
        <taxon>Bacilli</taxon>
        <taxon>Bacillales</taxon>
        <taxon>Bacillaceae</taxon>
        <taxon>Aquibacillus</taxon>
    </lineage>
</organism>
<evidence type="ECO:0000256" key="1">
    <source>
        <dbReference type="ARBA" id="ARBA00005709"/>
    </source>
</evidence>
<dbReference type="Pfam" id="PF00669">
    <property type="entry name" value="Flagellin_N"/>
    <property type="match status" value="1"/>
</dbReference>
<evidence type="ECO:0000259" key="5">
    <source>
        <dbReference type="Pfam" id="PF00669"/>
    </source>
</evidence>
<keyword evidence="3 4" id="KW-0975">Bacterial flagellum</keyword>
<evidence type="ECO:0000313" key="7">
    <source>
        <dbReference type="EMBL" id="MDC3418617.1"/>
    </source>
</evidence>
<dbReference type="InterPro" id="IPR001492">
    <property type="entry name" value="Flagellin"/>
</dbReference>
<evidence type="ECO:0000256" key="4">
    <source>
        <dbReference type="RuleBase" id="RU362073"/>
    </source>
</evidence>
<comment type="caution">
    <text evidence="7">The sequence shown here is derived from an EMBL/GenBank/DDBJ whole genome shotgun (WGS) entry which is preliminary data.</text>
</comment>
<dbReference type="PRINTS" id="PR00207">
    <property type="entry name" value="FLAGELLIN"/>
</dbReference>
<feature type="domain" description="Flagellin C-terminal" evidence="6">
    <location>
        <begin position="492"/>
        <end position="577"/>
    </location>
</feature>
<dbReference type="PANTHER" id="PTHR42792">
    <property type="entry name" value="FLAGELLIN"/>
    <property type="match status" value="1"/>
</dbReference>
<accession>A0A9X3WF17</accession>
<comment type="similarity">
    <text evidence="1 4">Belongs to the bacterial flagellin family.</text>
</comment>
<evidence type="ECO:0000256" key="3">
    <source>
        <dbReference type="ARBA" id="ARBA00023143"/>
    </source>
</evidence>
<gene>
    <name evidence="7" type="ORF">NC799_17305</name>
</gene>
<keyword evidence="4" id="KW-0964">Secreted</keyword>
<dbReference type="Gene3D" id="1.20.1330.10">
    <property type="entry name" value="f41 fragment of flagellin, N-terminal domain"/>
    <property type="match status" value="2"/>
</dbReference>
<protein>
    <recommendedName>
        <fullName evidence="2 4">Flagellin</fullName>
    </recommendedName>
</protein>
<name>A0A9X3WF17_9BACI</name>
<dbReference type="SUPFAM" id="SSF64518">
    <property type="entry name" value="Phase 1 flagellin"/>
    <property type="match status" value="2"/>
</dbReference>
<dbReference type="Proteomes" id="UP001145069">
    <property type="component" value="Unassembled WGS sequence"/>
</dbReference>
<sequence length="578" mass="61791">MIINHNVTALNTFNKLNRNSNNTTSTMEKLSSGLRINKAKDDSAGLAISEKMRAQIRGLQQAQSNIQDGISLIQIAEAGLGNIQNSNLQRLRELAVQSANDTLTDDDRKQIQQEVMQIKNGINEIANNTEFNGIKLLNRDNGDSISTTTTEINTSPDVTAWNQYSTGDTQTPNGFAWNGNQYVTVGTNGSIQTSNDGKTWTSQISGTNSHLEDVEWNGSQFVAVGTGGAILTSSDGVNWNPESSGNNTENIYGIEWNGSSYVAVGSNGTILTSNDGSSWSTESSGTTDHLYDVKWNGSQFIAVGDNGNILSSTNGTSWTSETSGTSSSLFEVTWNGSQYAAVGSNGAILTSSDGSSWSSQNSGLSSTEGLLSIDYGNDNYVAVGTNGNIITSSDGVSWTIQDSGYSNTLNDVFWNGSQFTAGGNMGAVLVSGEKTTSTTTTTTNLKEQPLLYLQVGANSGDSFQVNLTNVTTIGLGIANIDLTNRQDAESAISKIDEALKKVSSERGKFGAYQNALEHIHNNSSNYEINLTASESRIRDADLAKQMMKFTKEQILSQASQAMLTQASQQPQQALQLLK</sequence>